<protein>
    <submittedName>
        <fullName evidence="1">Uncharacterized protein</fullName>
    </submittedName>
</protein>
<dbReference type="EMBL" id="LR796301">
    <property type="protein sequence ID" value="CAB4135405.1"/>
    <property type="molecule type" value="Genomic_DNA"/>
</dbReference>
<accession>A0A6J5LM50</accession>
<evidence type="ECO:0000313" key="1">
    <source>
        <dbReference type="EMBL" id="CAB4135405.1"/>
    </source>
</evidence>
<sequence length="102" mass="11159">MTTPTDTAHAAPAIVRGGFTIRTKYLPPTDTKGGRVKAWRVDRCRNTGKTESVTRSFHATEGDAHDYALAEWFDIHGRGLGVKQVIRGSVEGGHTYTVAFID</sequence>
<name>A0A6J5LM50_9CAUD</name>
<reference evidence="1" key="1">
    <citation type="submission" date="2020-04" db="EMBL/GenBank/DDBJ databases">
        <authorList>
            <person name="Chiriac C."/>
            <person name="Salcher M."/>
            <person name="Ghai R."/>
            <person name="Kavagutti S V."/>
        </authorList>
    </citation>
    <scope>NUCLEOTIDE SEQUENCE</scope>
</reference>
<organism evidence="1">
    <name type="scientific">uncultured Caudovirales phage</name>
    <dbReference type="NCBI Taxonomy" id="2100421"/>
    <lineage>
        <taxon>Viruses</taxon>
        <taxon>Duplodnaviria</taxon>
        <taxon>Heunggongvirae</taxon>
        <taxon>Uroviricota</taxon>
        <taxon>Caudoviricetes</taxon>
        <taxon>Peduoviridae</taxon>
        <taxon>Maltschvirus</taxon>
        <taxon>Maltschvirus maltsch</taxon>
    </lineage>
</organism>
<proteinExistence type="predicted"/>
<gene>
    <name evidence="1" type="ORF">UFOVP291_4</name>
</gene>